<keyword evidence="1" id="KW-0697">Rotamase</keyword>
<dbReference type="SUPFAM" id="SSF54534">
    <property type="entry name" value="FKBP-like"/>
    <property type="match status" value="1"/>
</dbReference>
<dbReference type="GO" id="GO:0003755">
    <property type="term" value="F:peptidyl-prolyl cis-trans isomerase activity"/>
    <property type="evidence" value="ECO:0007669"/>
    <property type="project" value="UniProtKB-KW"/>
</dbReference>
<dbReference type="InterPro" id="IPR050245">
    <property type="entry name" value="PrsA_foldase"/>
</dbReference>
<reference evidence="4" key="1">
    <citation type="submission" date="2022-08" db="EMBL/GenBank/DDBJ databases">
        <title>Genomic Encyclopedia of Type Strains, Phase V (KMG-V): Genome sequencing to study the core and pangenomes of soil and plant-associated prokaryotes.</title>
        <authorList>
            <person name="Whitman W."/>
        </authorList>
    </citation>
    <scope>NUCLEOTIDE SEQUENCE</scope>
    <source>
        <strain evidence="4">SP3049</strain>
    </source>
</reference>
<dbReference type="PROSITE" id="PS50198">
    <property type="entry name" value="PPIC_PPIASE_2"/>
    <property type="match status" value="1"/>
</dbReference>
<evidence type="ECO:0000256" key="2">
    <source>
        <dbReference type="SAM" id="MobiDB-lite"/>
    </source>
</evidence>
<keyword evidence="1 4" id="KW-0413">Isomerase</keyword>
<dbReference type="Proteomes" id="UP001155057">
    <property type="component" value="Unassembled WGS sequence"/>
</dbReference>
<sequence>MVGEARRREIEVDSQRLADRVERIRRNHSSKTASQNIPDEQESVLESIRSREADDLRMEALWETLAERAEMPTEAEVDAYRRRQRQQEVRLQYIFFDVDPQASSRQWENIQSRADAVLDSIEGGASFAKMARHHSDSPTATVGGKTPRYRPEDKFTGALGEALAKLQDTGEMVREPIRTEDGIYIVRLEDRRSPLMNLGEAQWKLLSQRRRDSVKAGQRALMEDATVRVNPDVVLLQPDSR</sequence>
<comment type="caution">
    <text evidence="4">The sequence shown here is derived from an EMBL/GenBank/DDBJ whole genome shotgun (WGS) entry which is preliminary data.</text>
</comment>
<dbReference type="PANTHER" id="PTHR47245">
    <property type="entry name" value="PEPTIDYLPROLYL ISOMERASE"/>
    <property type="match status" value="1"/>
</dbReference>
<evidence type="ECO:0000313" key="4">
    <source>
        <dbReference type="EMBL" id="MCS3711309.1"/>
    </source>
</evidence>
<feature type="region of interest" description="Disordered" evidence="2">
    <location>
        <begin position="21"/>
        <end position="50"/>
    </location>
</feature>
<evidence type="ECO:0000259" key="3">
    <source>
        <dbReference type="PROSITE" id="PS50198"/>
    </source>
</evidence>
<evidence type="ECO:0000313" key="5">
    <source>
        <dbReference type="Proteomes" id="UP001155057"/>
    </source>
</evidence>
<gene>
    <name evidence="4" type="ORF">GGP61_002942</name>
</gene>
<proteinExistence type="predicted"/>
<protein>
    <submittedName>
        <fullName evidence="4">Parvulin-like peptidyl-prolyl isomerase</fullName>
    </submittedName>
</protein>
<dbReference type="PANTHER" id="PTHR47245:SF2">
    <property type="entry name" value="PEPTIDYL-PROLYL CIS-TRANS ISOMERASE HP_0175-RELATED"/>
    <property type="match status" value="1"/>
</dbReference>
<dbReference type="SUPFAM" id="SSF109998">
    <property type="entry name" value="Triger factor/SurA peptide-binding domain-like"/>
    <property type="match status" value="1"/>
</dbReference>
<evidence type="ECO:0000256" key="1">
    <source>
        <dbReference type="PROSITE-ProRule" id="PRU00278"/>
    </source>
</evidence>
<dbReference type="InterPro" id="IPR027304">
    <property type="entry name" value="Trigger_fact/SurA_dom_sf"/>
</dbReference>
<dbReference type="RefSeq" id="WP_259082304.1">
    <property type="nucleotide sequence ID" value="NZ_JANUBB010000012.1"/>
</dbReference>
<dbReference type="Gene3D" id="3.10.50.40">
    <property type="match status" value="1"/>
</dbReference>
<dbReference type="AlphaFoldDB" id="A0A9X2Q6Y9"/>
<dbReference type="InterPro" id="IPR000297">
    <property type="entry name" value="PPIase_PpiC"/>
</dbReference>
<feature type="domain" description="PpiC" evidence="3">
    <location>
        <begin position="86"/>
        <end position="190"/>
    </location>
</feature>
<feature type="region of interest" description="Disordered" evidence="2">
    <location>
        <begin position="130"/>
        <end position="151"/>
    </location>
</feature>
<accession>A0A9X2Q6Y9</accession>
<name>A0A9X2Q6Y9_9BACT</name>
<dbReference type="InterPro" id="IPR046357">
    <property type="entry name" value="PPIase_dom_sf"/>
</dbReference>
<organism evidence="4 5">
    <name type="scientific">Salinibacter ruber</name>
    <dbReference type="NCBI Taxonomy" id="146919"/>
    <lineage>
        <taxon>Bacteria</taxon>
        <taxon>Pseudomonadati</taxon>
        <taxon>Rhodothermota</taxon>
        <taxon>Rhodothermia</taxon>
        <taxon>Rhodothermales</taxon>
        <taxon>Salinibacteraceae</taxon>
        <taxon>Salinibacter</taxon>
    </lineage>
</organism>
<dbReference type="Pfam" id="PF00639">
    <property type="entry name" value="Rotamase"/>
    <property type="match status" value="1"/>
</dbReference>
<dbReference type="EMBL" id="JANUAE010000012">
    <property type="protein sequence ID" value="MCS3711309.1"/>
    <property type="molecule type" value="Genomic_DNA"/>
</dbReference>